<evidence type="ECO:0000313" key="1">
    <source>
        <dbReference type="EMBL" id="CAB4337727.1"/>
    </source>
</evidence>
<name>A0A6J5Z9M8_9ZZZZ</name>
<accession>A0A6J5Z9M8</accession>
<dbReference type="Gene3D" id="3.40.50.150">
    <property type="entry name" value="Vaccinia Virus protein VP39"/>
    <property type="match status" value="1"/>
</dbReference>
<dbReference type="InterPro" id="IPR029063">
    <property type="entry name" value="SAM-dependent_MTases_sf"/>
</dbReference>
<sequence>MASIPEGPSFIDVCVHRSVHPAALAAELREGLAGGEVATRQHYISARQARLWRGIAVAFSPARDESDGMQAYDAVNALIGERLDESGVHVIGLGCADGAKERRLLEALPPGGPVTATPVDVSLPLLQIAADALSGAGGALLRRPIVCDLALAADDLPKMVGEAPGTRVITLYGMLPGIDAFPAIAAALALLRSGDMLAVSANLLPGEDGALERIAAQYDNAPTRDWLWALCEDAGIEQGQAEITVGPLDDPGAGAQAAIGAWLEPSVDLELELEAGAVSLPAGEPVRLLRSARHTPAGLEAIIVAAGLELLTLEISPSGEEGVALALCP</sequence>
<protein>
    <submittedName>
        <fullName evidence="1">Unannotated protein</fullName>
    </submittedName>
</protein>
<proteinExistence type="predicted"/>
<reference evidence="1" key="1">
    <citation type="submission" date="2020-05" db="EMBL/GenBank/DDBJ databases">
        <authorList>
            <person name="Chiriac C."/>
            <person name="Salcher M."/>
            <person name="Ghai R."/>
            <person name="Kavagutti S V."/>
        </authorList>
    </citation>
    <scope>NUCLEOTIDE SEQUENCE</scope>
</reference>
<dbReference type="EMBL" id="CAESAO010000015">
    <property type="protein sequence ID" value="CAB4337727.1"/>
    <property type="molecule type" value="Genomic_DNA"/>
</dbReference>
<gene>
    <name evidence="1" type="ORF">UFOPK3522_00317</name>
</gene>
<organism evidence="1">
    <name type="scientific">freshwater metagenome</name>
    <dbReference type="NCBI Taxonomy" id="449393"/>
    <lineage>
        <taxon>unclassified sequences</taxon>
        <taxon>metagenomes</taxon>
        <taxon>ecological metagenomes</taxon>
    </lineage>
</organism>
<dbReference type="SUPFAM" id="SSF53335">
    <property type="entry name" value="S-adenosyl-L-methionine-dependent methyltransferases"/>
    <property type="match status" value="1"/>
</dbReference>
<dbReference type="AlphaFoldDB" id="A0A6J5Z9M8"/>